<evidence type="ECO:0000313" key="2">
    <source>
        <dbReference type="Proteomes" id="UP000015106"/>
    </source>
</evidence>
<dbReference type="Gramene" id="TuG1812G0100002262.01.T05">
    <property type="protein sequence ID" value="TuG1812G0100002262.01.T05"/>
    <property type="gene ID" value="TuG1812G0100002262.01"/>
</dbReference>
<organism evidence="1 2">
    <name type="scientific">Triticum urartu</name>
    <name type="common">Red wild einkorn</name>
    <name type="synonym">Crithodium urartu</name>
    <dbReference type="NCBI Taxonomy" id="4572"/>
    <lineage>
        <taxon>Eukaryota</taxon>
        <taxon>Viridiplantae</taxon>
        <taxon>Streptophyta</taxon>
        <taxon>Embryophyta</taxon>
        <taxon>Tracheophyta</taxon>
        <taxon>Spermatophyta</taxon>
        <taxon>Magnoliopsida</taxon>
        <taxon>Liliopsida</taxon>
        <taxon>Poales</taxon>
        <taxon>Poaceae</taxon>
        <taxon>BOP clade</taxon>
        <taxon>Pooideae</taxon>
        <taxon>Triticodae</taxon>
        <taxon>Triticeae</taxon>
        <taxon>Triticinae</taxon>
        <taxon>Triticum</taxon>
    </lineage>
</organism>
<keyword evidence="2" id="KW-1185">Reference proteome</keyword>
<accession>A0A8R7K2Q8</accession>
<name>A0A8R7K2Q8_TRIUA</name>
<sequence length="43" mass="4916">MFKTAAFHCFQIHHAVSIINEVPYHPMDPREETASNGGRLQYA</sequence>
<dbReference type="EnsemblPlants" id="TuG1812G0100002262.01.T05">
    <property type="protein sequence ID" value="TuG1812G0100002262.01.T05"/>
    <property type="gene ID" value="TuG1812G0100002262.01"/>
</dbReference>
<proteinExistence type="predicted"/>
<gene>
    <name evidence="1" type="primary">LOC125527217</name>
</gene>
<evidence type="ECO:0000313" key="1">
    <source>
        <dbReference type="EnsemblPlants" id="TuG1812G0100002262.01.T05"/>
    </source>
</evidence>
<reference evidence="1" key="3">
    <citation type="submission" date="2022-06" db="UniProtKB">
        <authorList>
            <consortium name="EnsemblPlants"/>
        </authorList>
    </citation>
    <scope>IDENTIFICATION</scope>
</reference>
<reference evidence="1" key="2">
    <citation type="submission" date="2018-03" db="EMBL/GenBank/DDBJ databases">
        <title>The Triticum urartu genome reveals the dynamic nature of wheat genome evolution.</title>
        <authorList>
            <person name="Ling H."/>
            <person name="Ma B."/>
            <person name="Shi X."/>
            <person name="Liu H."/>
            <person name="Dong L."/>
            <person name="Sun H."/>
            <person name="Cao Y."/>
            <person name="Gao Q."/>
            <person name="Zheng S."/>
            <person name="Li Y."/>
            <person name="Yu Y."/>
            <person name="Du H."/>
            <person name="Qi M."/>
            <person name="Li Y."/>
            <person name="Yu H."/>
            <person name="Cui Y."/>
            <person name="Wang N."/>
            <person name="Chen C."/>
            <person name="Wu H."/>
            <person name="Zhao Y."/>
            <person name="Zhang J."/>
            <person name="Li Y."/>
            <person name="Zhou W."/>
            <person name="Zhang B."/>
            <person name="Hu W."/>
            <person name="Eijk M."/>
            <person name="Tang J."/>
            <person name="Witsenboer H."/>
            <person name="Zhao S."/>
            <person name="Li Z."/>
            <person name="Zhang A."/>
            <person name="Wang D."/>
            <person name="Liang C."/>
        </authorList>
    </citation>
    <scope>NUCLEOTIDE SEQUENCE [LARGE SCALE GENOMIC DNA]</scope>
    <source>
        <strain evidence="1">cv. G1812</strain>
    </source>
</reference>
<dbReference type="Proteomes" id="UP000015106">
    <property type="component" value="Chromosome 1"/>
</dbReference>
<dbReference type="AlphaFoldDB" id="A0A8R7K2Q8"/>
<reference evidence="2" key="1">
    <citation type="journal article" date="2013" name="Nature">
        <title>Draft genome of the wheat A-genome progenitor Triticum urartu.</title>
        <authorList>
            <person name="Ling H.Q."/>
            <person name="Zhao S."/>
            <person name="Liu D."/>
            <person name="Wang J."/>
            <person name="Sun H."/>
            <person name="Zhang C."/>
            <person name="Fan H."/>
            <person name="Li D."/>
            <person name="Dong L."/>
            <person name="Tao Y."/>
            <person name="Gao C."/>
            <person name="Wu H."/>
            <person name="Li Y."/>
            <person name="Cui Y."/>
            <person name="Guo X."/>
            <person name="Zheng S."/>
            <person name="Wang B."/>
            <person name="Yu K."/>
            <person name="Liang Q."/>
            <person name="Yang W."/>
            <person name="Lou X."/>
            <person name="Chen J."/>
            <person name="Feng M."/>
            <person name="Jian J."/>
            <person name="Zhang X."/>
            <person name="Luo G."/>
            <person name="Jiang Y."/>
            <person name="Liu J."/>
            <person name="Wang Z."/>
            <person name="Sha Y."/>
            <person name="Zhang B."/>
            <person name="Wu H."/>
            <person name="Tang D."/>
            <person name="Shen Q."/>
            <person name="Xue P."/>
            <person name="Zou S."/>
            <person name="Wang X."/>
            <person name="Liu X."/>
            <person name="Wang F."/>
            <person name="Yang Y."/>
            <person name="An X."/>
            <person name="Dong Z."/>
            <person name="Zhang K."/>
            <person name="Zhang X."/>
            <person name="Luo M.C."/>
            <person name="Dvorak J."/>
            <person name="Tong Y."/>
            <person name="Wang J."/>
            <person name="Yang H."/>
            <person name="Li Z."/>
            <person name="Wang D."/>
            <person name="Zhang A."/>
            <person name="Wang J."/>
        </authorList>
    </citation>
    <scope>NUCLEOTIDE SEQUENCE</scope>
    <source>
        <strain evidence="2">cv. G1812</strain>
    </source>
</reference>
<protein>
    <submittedName>
        <fullName evidence="1">Uncharacterized protein</fullName>
    </submittedName>
</protein>